<dbReference type="Proteomes" id="UP001143981">
    <property type="component" value="Unassembled WGS sequence"/>
</dbReference>
<dbReference type="OrthoDB" id="5597577at2759"/>
<feature type="compositionally biased region" description="Low complexity" evidence="1">
    <location>
        <begin position="25"/>
        <end position="34"/>
    </location>
</feature>
<reference evidence="2" key="1">
    <citation type="submission" date="2022-07" db="EMBL/GenBank/DDBJ databases">
        <title>Phylogenomic reconstructions and comparative analyses of Kickxellomycotina fungi.</title>
        <authorList>
            <person name="Reynolds N.K."/>
            <person name="Stajich J.E."/>
            <person name="Barry K."/>
            <person name="Grigoriev I.V."/>
            <person name="Crous P."/>
            <person name="Smith M.E."/>
        </authorList>
    </citation>
    <scope>NUCLEOTIDE SEQUENCE</scope>
    <source>
        <strain evidence="2">BCRC 34381</strain>
    </source>
</reference>
<keyword evidence="3" id="KW-1185">Reference proteome</keyword>
<evidence type="ECO:0000256" key="1">
    <source>
        <dbReference type="SAM" id="MobiDB-lite"/>
    </source>
</evidence>
<name>A0A9W7YIZ1_9FUNG</name>
<feature type="region of interest" description="Disordered" evidence="1">
    <location>
        <begin position="1"/>
        <end position="40"/>
    </location>
</feature>
<sequence length="210" mass="22126">MAAGGIPQYILERGDSAREYRRRSSCISRTSDSSVGLELPGIRHLPPDSAAAADKSAVPGDLEAYLFAESARRMSTSGGGAPRYPHDAQTASEKHSAEQAPSAALESLLAAAKRPPAAMLTASVPSYILSSGYSAQQSRRHGASSGRRLSQASDNASVCSLTGALGETSDEELGQIADAPTSDIKEVLGYVHTPPHWMAQGYDIPRLVRF</sequence>
<proteinExistence type="predicted"/>
<feature type="region of interest" description="Disordered" evidence="1">
    <location>
        <begin position="74"/>
        <end position="102"/>
    </location>
</feature>
<accession>A0A9W7YIZ1</accession>
<protein>
    <submittedName>
        <fullName evidence="2">Uncharacterized protein</fullName>
    </submittedName>
</protein>
<dbReference type="AlphaFoldDB" id="A0A9W7YIZ1"/>
<evidence type="ECO:0000313" key="2">
    <source>
        <dbReference type="EMBL" id="KAJ1736186.1"/>
    </source>
</evidence>
<dbReference type="EMBL" id="JANBOI010000002">
    <property type="protein sequence ID" value="KAJ1736186.1"/>
    <property type="molecule type" value="Genomic_DNA"/>
</dbReference>
<evidence type="ECO:0000313" key="3">
    <source>
        <dbReference type="Proteomes" id="UP001143981"/>
    </source>
</evidence>
<gene>
    <name evidence="2" type="ORF">LPJ61_000145</name>
</gene>
<organism evidence="2 3">
    <name type="scientific">Coemansia biformis</name>
    <dbReference type="NCBI Taxonomy" id="1286918"/>
    <lineage>
        <taxon>Eukaryota</taxon>
        <taxon>Fungi</taxon>
        <taxon>Fungi incertae sedis</taxon>
        <taxon>Zoopagomycota</taxon>
        <taxon>Kickxellomycotina</taxon>
        <taxon>Kickxellomycetes</taxon>
        <taxon>Kickxellales</taxon>
        <taxon>Kickxellaceae</taxon>
        <taxon>Coemansia</taxon>
    </lineage>
</organism>
<comment type="caution">
    <text evidence="2">The sequence shown here is derived from an EMBL/GenBank/DDBJ whole genome shotgun (WGS) entry which is preliminary data.</text>
</comment>